<feature type="compositionally biased region" description="Low complexity" evidence="3">
    <location>
        <begin position="1555"/>
        <end position="1570"/>
    </location>
</feature>
<dbReference type="Gene3D" id="3.20.20.80">
    <property type="entry name" value="Glycosidases"/>
    <property type="match status" value="1"/>
</dbReference>
<feature type="compositionally biased region" description="Polar residues" evidence="3">
    <location>
        <begin position="1617"/>
        <end position="1637"/>
    </location>
</feature>
<dbReference type="Proteomes" id="UP000597762">
    <property type="component" value="Unassembled WGS sequence"/>
</dbReference>
<feature type="transmembrane region" description="Helical" evidence="4">
    <location>
        <begin position="81"/>
        <end position="105"/>
    </location>
</feature>
<feature type="compositionally biased region" description="Polar residues" evidence="3">
    <location>
        <begin position="1803"/>
        <end position="1820"/>
    </location>
</feature>
<dbReference type="InterPro" id="IPR013780">
    <property type="entry name" value="Glyco_hydro_b"/>
</dbReference>
<dbReference type="SUPFAM" id="SSF49899">
    <property type="entry name" value="Concanavalin A-like lectins/glucanases"/>
    <property type="match status" value="1"/>
</dbReference>
<dbReference type="InterPro" id="IPR003877">
    <property type="entry name" value="SPRY_dom"/>
</dbReference>
<dbReference type="GO" id="GO:0000380">
    <property type="term" value="P:alternative mRNA splicing, via spliceosome"/>
    <property type="evidence" value="ECO:0007669"/>
    <property type="project" value="TreeGrafter"/>
</dbReference>
<feature type="region of interest" description="Disordered" evidence="3">
    <location>
        <begin position="1689"/>
        <end position="1761"/>
    </location>
</feature>
<keyword evidence="2" id="KW-0539">Nucleus</keyword>
<dbReference type="InterPro" id="IPR013320">
    <property type="entry name" value="ConA-like_dom_sf"/>
</dbReference>
<dbReference type="InterPro" id="IPR045857">
    <property type="entry name" value="O16G_dom_2"/>
</dbReference>
<keyword evidence="7" id="KW-1185">Reference proteome</keyword>
<dbReference type="GO" id="GO:0003723">
    <property type="term" value="F:RNA binding"/>
    <property type="evidence" value="ECO:0007669"/>
    <property type="project" value="TreeGrafter"/>
</dbReference>
<evidence type="ECO:0000256" key="3">
    <source>
        <dbReference type="SAM" id="MobiDB-lite"/>
    </source>
</evidence>
<keyword evidence="4" id="KW-1133">Transmembrane helix</keyword>
<dbReference type="Pfam" id="PF00128">
    <property type="entry name" value="Alpha-amylase"/>
    <property type="match status" value="1"/>
</dbReference>
<evidence type="ECO:0000256" key="4">
    <source>
        <dbReference type="SAM" id="Phobius"/>
    </source>
</evidence>
<dbReference type="Gene3D" id="2.60.40.1180">
    <property type="entry name" value="Golgi alpha-mannosidase II"/>
    <property type="match status" value="1"/>
</dbReference>
<feature type="compositionally biased region" description="Polar residues" evidence="3">
    <location>
        <begin position="1402"/>
        <end position="1419"/>
    </location>
</feature>
<keyword evidence="4" id="KW-0812">Transmembrane</keyword>
<dbReference type="Pfam" id="PF16028">
    <property type="entry name" value="SLC3A2_N"/>
    <property type="match status" value="1"/>
</dbReference>
<dbReference type="GO" id="GO:0005634">
    <property type="term" value="C:nucleus"/>
    <property type="evidence" value="ECO:0007669"/>
    <property type="project" value="UniProtKB-SubCell"/>
</dbReference>
<sequence length="1876" mass="212995">MTAEESLDTSKEKFPKDTIVSANDSGATAEVDDSKAKFIPNGDKDEQEHVIVKVGTNDFNGLTKEELMKYANDPFWVRTRLILFVIFWVGWIAMLVAAIVIIVLAPRCPYKPDLKWYNTDVIYEISPRSFKDSDNDGNGDLKGIQQQFPYLASIGVKTLWIHSLFDVQYKDSGFGLINHTAINPTYGTEADITSMIKQFKKDNRHLILDFIPFYTHVNHRWFNQSRSSKKSDKMADYYIWKSKSDVDNLSLEEKKSWYRDSTRNEYYLATLGESLPNLNLHNKEVRDELGDILRYWFARGVAGFHINDLEHIMNLNTSIADATKSQREQILEAIYEWRSIANHFSDKPGRERLLFSTVTVSNLNDTMTYYGDENKNGLNFVAAANLEDITKQNSPSSIMDIVDTVLDGTDTDWRGWLLGDQDHSRLMSRVENPDFLKSVMTLQMLLPGTAFCYYGDEIGMQNTPLVNLTDSLQKADANNPVIDLYRYRSPMLWNNEKNAGFSKATPWLLPKRGLISVASQRAYNNRNPYPPLKAFSDLNELRSNYSFQWGSFVPSVTNDNIFSFVREATGFHGYLVAINFDNKQHTARFNNHPSGSVPDKVEVVFHSMRHGHEFKPGAVLNLVKAPITLQSFEAAVFKFLWFIFFFKTLKRNESLFSVQFSVNAEWNSSSQQSYSDKNGPYFNYGNEKRPYNGWGQKTDPELNVDEVIADHSFTVIDHYNSDLNLIIDPDGYGAYSLTEPEGFCFCWAGARATYGVTRGKVFFEVHITENLPVVYGDNHQEADPHVVRLGWSVDSCCFQLGESENSFGYGGTGKFSVALKFSDYGERFGVGDVIGSLLDLQSHPPTISFTKNGHWFGTAYTLHNYPVGVKSKALFPHILTKNCRFKVNFGQTDAWFAPPPGFVYIDHVPLDDRVRGLTGPSKKADCEMNMIVGLPGVGKTTYGQKKQKDNTEKRYNIIGTDTLIDKMRVMGLPRKRNYHGRWEVLIDKASKCLKKLFQIASRRKRNYILDQTNVYASARRNKMKHFEGFQRIAWVIVPEHNEFERRSLKRTVEDGKIVPVEAVLEMKANFKLPVDGVDPFDKIEFVELHRDTASVLVDSYVKEGIEKRPPREVVFRHDKKFQQHNMPSQACIQQPAQNKVSDSIAAVMAAVRDAINYPGIKVEPGTVKVEPGIPTNPCTLAAPVVTSNPDLYISHVAVGQNTATAVKSEPTISSSNTTDSIMSADSQRREKETNNDNTTTATTSRSSSSTTEKKTDHREESRRHDRRDEHRHRSRSRSRSCSRSSSRYSDRNRHEYRHRSERERRDRHRSDRDRYRERERDRDRHRSHYRSDSHGRRRGSDGRYRDHRDDRDSSYHSDSNSRHSDYRYSESQSQNPKESTSTSKPPSPSNYQSSQKPDEGGSQESNWPQTSTASFTGQQCLGVSSDYESKDVDRRQIANPFDSLSRQDKSNFSELFGSHDVDYRMLPCSGGNSNATDKSQVFTIQDDVKPSSYKVHHPPNHPAESTPYSQSQLLGFSQVSQQLPFSRSVQLPRPPMPISGPSYPHPPNPGYYEAKNPNKFNNPNYYSSPYPERKDFEQNRFTSANPSYAPMPYVECSTLAPDSNRSYPPEKDDRKNFNQNYPSAINQSKSSENQYGYPSSDERIKQDLDTRTGYSSLKTSPGLTSHPVSPQPMTSLYLPYSLNKSPLPQPETLAADFPSGKDSDFRFKTGTGNKNETLAPNKDNNNPNDSVLEIKTFSSMPKQEVASSPNNGSSASKSFTQSATIQLPESFTQDAYNKQSGSVPKNDYGSSQRWGVGDKGQDGRSSSFSANTRDIPQPTLQQQQGQWSERDSMNLGMPPPPPNGPPAHFGMMFLPNYSGYSGYPNMPPDMGRRYPF</sequence>
<evidence type="ECO:0000256" key="1">
    <source>
        <dbReference type="ARBA" id="ARBA00004123"/>
    </source>
</evidence>
<protein>
    <submittedName>
        <fullName evidence="6">HNRNPUL1</fullName>
    </submittedName>
</protein>
<dbReference type="OrthoDB" id="1740265at2759"/>
<evidence type="ECO:0000256" key="2">
    <source>
        <dbReference type="ARBA" id="ARBA00023242"/>
    </source>
</evidence>
<feature type="region of interest" description="Disordered" evidence="3">
    <location>
        <begin position="1528"/>
        <end position="1573"/>
    </location>
</feature>
<evidence type="ECO:0000259" key="5">
    <source>
        <dbReference type="PROSITE" id="PS50188"/>
    </source>
</evidence>
<feature type="domain" description="B30.2/SPRY" evidence="5">
    <location>
        <begin position="694"/>
        <end position="894"/>
    </location>
</feature>
<dbReference type="Pfam" id="PF13671">
    <property type="entry name" value="AAA_33"/>
    <property type="match status" value="1"/>
</dbReference>
<dbReference type="PANTHER" id="PTHR12381">
    <property type="entry name" value="HETEROGENEOUS NUCLEAR RIBONUCLEOPROTEIN U FAMILY MEMBER"/>
    <property type="match status" value="1"/>
</dbReference>
<feature type="region of interest" description="Disordered" evidence="3">
    <location>
        <begin position="1490"/>
        <end position="1510"/>
    </location>
</feature>
<name>A0A812B6E7_ACAPH</name>
<feature type="compositionally biased region" description="Low complexity" evidence="3">
    <location>
        <begin position="1235"/>
        <end position="1250"/>
    </location>
</feature>
<dbReference type="SUPFAM" id="SSF51445">
    <property type="entry name" value="(Trans)glycosidases"/>
    <property type="match status" value="1"/>
</dbReference>
<dbReference type="PANTHER" id="PTHR12381:SF56">
    <property type="entry name" value="B30.2_SPRY DOMAIN-CONTAINING PROTEIN-RELATED"/>
    <property type="match status" value="1"/>
</dbReference>
<dbReference type="InterPro" id="IPR001870">
    <property type="entry name" value="B30.2/SPRY"/>
</dbReference>
<comment type="caution">
    <text evidence="6">The sequence shown here is derived from an EMBL/GenBank/DDBJ whole genome shotgun (WGS) entry which is preliminary data.</text>
</comment>
<dbReference type="InterPro" id="IPR017853">
    <property type="entry name" value="GH"/>
</dbReference>
<feature type="compositionally biased region" description="Polar residues" evidence="3">
    <location>
        <begin position="1710"/>
        <end position="1729"/>
    </location>
</feature>
<dbReference type="PROSITE" id="PS50188">
    <property type="entry name" value="B302_SPRY"/>
    <property type="match status" value="1"/>
</dbReference>
<dbReference type="Pfam" id="PF00622">
    <property type="entry name" value="SPRY"/>
    <property type="match status" value="1"/>
</dbReference>
<comment type="subcellular location">
    <subcellularLocation>
        <location evidence="1">Nucleus</location>
    </subcellularLocation>
</comment>
<evidence type="ECO:0000313" key="7">
    <source>
        <dbReference type="Proteomes" id="UP000597762"/>
    </source>
</evidence>
<dbReference type="SUPFAM" id="SSF52540">
    <property type="entry name" value="P-loop containing nucleoside triphosphate hydrolases"/>
    <property type="match status" value="1"/>
</dbReference>
<feature type="compositionally biased region" description="Basic residues" evidence="3">
    <location>
        <begin position="1269"/>
        <end position="1280"/>
    </location>
</feature>
<gene>
    <name evidence="6" type="ORF">SPHA_10938</name>
</gene>
<dbReference type="GO" id="GO:0005975">
    <property type="term" value="P:carbohydrate metabolic process"/>
    <property type="evidence" value="ECO:0007669"/>
    <property type="project" value="InterPro"/>
</dbReference>
<dbReference type="InterPro" id="IPR006047">
    <property type="entry name" value="GH13_cat_dom"/>
</dbReference>
<feature type="region of interest" description="Disordered" evidence="3">
    <location>
        <begin position="1595"/>
        <end position="1644"/>
    </location>
</feature>
<dbReference type="InterPro" id="IPR027417">
    <property type="entry name" value="P-loop_NTPase"/>
</dbReference>
<evidence type="ECO:0000313" key="6">
    <source>
        <dbReference type="EMBL" id="CAE1170115.1"/>
    </source>
</evidence>
<feature type="region of interest" description="Disordered" evidence="3">
    <location>
        <begin position="1204"/>
        <end position="1419"/>
    </location>
</feature>
<feature type="compositionally biased region" description="Basic and acidic residues" evidence="3">
    <location>
        <begin position="1251"/>
        <end position="1268"/>
    </location>
</feature>
<feature type="compositionally biased region" description="Polar residues" evidence="3">
    <location>
        <begin position="1776"/>
        <end position="1793"/>
    </location>
</feature>
<dbReference type="InterPro" id="IPR043136">
    <property type="entry name" value="B30.2/SPRY_sf"/>
</dbReference>
<dbReference type="CDD" id="cd12884">
    <property type="entry name" value="SPRY_hnRNP"/>
    <property type="match status" value="1"/>
</dbReference>
<reference evidence="6" key="1">
    <citation type="submission" date="2021-01" db="EMBL/GenBank/DDBJ databases">
        <authorList>
            <person name="Li R."/>
            <person name="Bekaert M."/>
        </authorList>
    </citation>
    <scope>NUCLEOTIDE SEQUENCE</scope>
    <source>
        <strain evidence="6">Farmed</strain>
    </source>
</reference>
<dbReference type="SMART" id="SM00642">
    <property type="entry name" value="Aamy"/>
    <property type="match status" value="1"/>
</dbReference>
<feature type="region of interest" description="Disordered" evidence="3">
    <location>
        <begin position="1776"/>
        <end position="1846"/>
    </location>
</feature>
<dbReference type="Gene3D" id="3.40.50.300">
    <property type="entry name" value="P-loop containing nucleotide triphosphate hydrolases"/>
    <property type="match status" value="1"/>
</dbReference>
<dbReference type="Gene3D" id="2.60.120.920">
    <property type="match status" value="1"/>
</dbReference>
<dbReference type="SMART" id="SM00449">
    <property type="entry name" value="SPRY"/>
    <property type="match status" value="1"/>
</dbReference>
<dbReference type="InterPro" id="IPR031984">
    <property type="entry name" value="SLC3A2_N"/>
</dbReference>
<organism evidence="6 7">
    <name type="scientific">Acanthosepion pharaonis</name>
    <name type="common">Pharaoh cuttlefish</name>
    <name type="synonym">Sepia pharaonis</name>
    <dbReference type="NCBI Taxonomy" id="158019"/>
    <lineage>
        <taxon>Eukaryota</taxon>
        <taxon>Metazoa</taxon>
        <taxon>Spiralia</taxon>
        <taxon>Lophotrochozoa</taxon>
        <taxon>Mollusca</taxon>
        <taxon>Cephalopoda</taxon>
        <taxon>Coleoidea</taxon>
        <taxon>Decapodiformes</taxon>
        <taxon>Sepiida</taxon>
        <taxon>Sepiina</taxon>
        <taxon>Sepiidae</taxon>
        <taxon>Acanthosepion</taxon>
    </lineage>
</organism>
<accession>A0A812B6E7</accession>
<feature type="compositionally biased region" description="Pro residues" evidence="3">
    <location>
        <begin position="1532"/>
        <end position="1549"/>
    </location>
</feature>
<dbReference type="InterPro" id="IPR035778">
    <property type="entry name" value="SPRY_hnRNP_U"/>
</dbReference>
<feature type="compositionally biased region" description="Polar residues" evidence="3">
    <location>
        <begin position="1204"/>
        <end position="1225"/>
    </location>
</feature>
<feature type="compositionally biased region" description="Low complexity" evidence="3">
    <location>
        <begin position="1746"/>
        <end position="1758"/>
    </location>
</feature>
<feature type="region of interest" description="Disordered" evidence="3">
    <location>
        <begin position="1652"/>
        <end position="1671"/>
    </location>
</feature>
<feature type="compositionally biased region" description="Basic and acidic residues" evidence="3">
    <location>
        <begin position="1288"/>
        <end position="1368"/>
    </location>
</feature>
<keyword evidence="4" id="KW-0472">Membrane</keyword>
<proteinExistence type="predicted"/>
<dbReference type="EMBL" id="CAHIKZ030000358">
    <property type="protein sequence ID" value="CAE1170115.1"/>
    <property type="molecule type" value="Genomic_DNA"/>
</dbReference>
<dbReference type="Gene3D" id="3.90.400.10">
    <property type="entry name" value="Oligo-1,6-glucosidase, Domain 2"/>
    <property type="match status" value="1"/>
</dbReference>